<evidence type="ECO:0000313" key="3">
    <source>
        <dbReference type="Proteomes" id="UP000262524"/>
    </source>
</evidence>
<dbReference type="InterPro" id="IPR011335">
    <property type="entry name" value="Restrct_endonuc-II-like"/>
</dbReference>
<keyword evidence="2" id="KW-0378">Hydrolase</keyword>
<feature type="domain" description="Restriction endonuclease type II EcoRII C-terminal" evidence="1">
    <location>
        <begin position="230"/>
        <end position="398"/>
    </location>
</feature>
<evidence type="ECO:0000259" key="1">
    <source>
        <dbReference type="Pfam" id="PF09019"/>
    </source>
</evidence>
<dbReference type="EMBL" id="QSOE01000238">
    <property type="protein sequence ID" value="RGI73864.1"/>
    <property type="molecule type" value="Genomic_DNA"/>
</dbReference>
<organism evidence="2 3">
    <name type="scientific">Anaerobutyricum hallii</name>
    <dbReference type="NCBI Taxonomy" id="39488"/>
    <lineage>
        <taxon>Bacteria</taxon>
        <taxon>Bacillati</taxon>
        <taxon>Bacillota</taxon>
        <taxon>Clostridia</taxon>
        <taxon>Lachnospirales</taxon>
        <taxon>Lachnospiraceae</taxon>
        <taxon>Anaerobutyricum</taxon>
    </lineage>
</organism>
<dbReference type="Pfam" id="PF09019">
    <property type="entry name" value="EcoRII-C"/>
    <property type="match status" value="1"/>
</dbReference>
<reference evidence="2 3" key="1">
    <citation type="submission" date="2018-08" db="EMBL/GenBank/DDBJ databases">
        <title>A genome reference for cultivated species of the human gut microbiota.</title>
        <authorList>
            <person name="Zou Y."/>
            <person name="Xue W."/>
            <person name="Luo G."/>
        </authorList>
    </citation>
    <scope>NUCLEOTIDE SEQUENCE [LARGE SCALE GENOMIC DNA]</scope>
    <source>
        <strain evidence="2 3">TM10-1AC</strain>
    </source>
</reference>
<dbReference type="GO" id="GO:0009036">
    <property type="term" value="F:type II site-specific deoxyribonuclease activity"/>
    <property type="evidence" value="ECO:0007669"/>
    <property type="project" value="InterPro"/>
</dbReference>
<dbReference type="RefSeq" id="WP_117983835.1">
    <property type="nucleotide sequence ID" value="NZ_QSOE01000238.1"/>
</dbReference>
<comment type="caution">
    <text evidence="2">The sequence shown here is derived from an EMBL/GenBank/DDBJ whole genome shotgun (WGS) entry which is preliminary data.</text>
</comment>
<keyword evidence="2" id="KW-0540">Nuclease</keyword>
<dbReference type="InterPro" id="IPR015109">
    <property type="entry name" value="Restrct_endonuc_II_EcoRII_C"/>
</dbReference>
<dbReference type="GO" id="GO:0003677">
    <property type="term" value="F:DNA binding"/>
    <property type="evidence" value="ECO:0007669"/>
    <property type="project" value="InterPro"/>
</dbReference>
<dbReference type="SUPFAM" id="SSF52980">
    <property type="entry name" value="Restriction endonuclease-like"/>
    <property type="match status" value="1"/>
</dbReference>
<evidence type="ECO:0000313" key="2">
    <source>
        <dbReference type="EMBL" id="RGI73864.1"/>
    </source>
</evidence>
<dbReference type="Proteomes" id="UP000262524">
    <property type="component" value="Unassembled WGS sequence"/>
</dbReference>
<name>A0A374MQW3_9FIRM</name>
<dbReference type="Gene3D" id="3.40.91.80">
    <property type="match status" value="1"/>
</dbReference>
<keyword evidence="2" id="KW-0255">Endonuclease</keyword>
<protein>
    <submittedName>
        <fullName evidence="2">Restriction endonuclease</fullName>
    </submittedName>
</protein>
<dbReference type="AlphaFoldDB" id="A0A374MQW3"/>
<sequence>MEKGYLNKYFSGVVVKRLSEVEANFERSNQHEFNGNKPMCKILGTNIPRREFNTSFIYIEDDCTINAVGKMTWYDSRYNSPTRTEWRLYFPTNEVTKRAKTGDSLFVCKKTDDTLLLIIAGRNSTIENQLYWLFDLKEKDADKFIGKTEFSTGDKQIEFVVRMILEQIGIEYEDKGIESYLEPMLNLFHGEFPTTKEFSAYARNTITEVDPIENPDDALLKWVNREEALFKLMEQYLIKERIRKGFWINDDVDVETFIQYSLSVQNRRKSRAGLSLENHIEALLKEQKIMYSHTPITENRSKPDFIFPNIETYRNQEYPSIKLTMLGAKSTCKDRWRQVLSEADRINHKHLLTLESAISENQTDEMIDKKLQLILPLPIHETYTLKQREWLYSVKMFLEEVKEKQKFYEGRQK</sequence>
<dbReference type="InterPro" id="IPR038365">
    <property type="entry name" value="EcoRII_C_sf"/>
</dbReference>
<dbReference type="GO" id="GO:0009307">
    <property type="term" value="P:DNA restriction-modification system"/>
    <property type="evidence" value="ECO:0007669"/>
    <property type="project" value="InterPro"/>
</dbReference>
<proteinExistence type="predicted"/>
<gene>
    <name evidence="2" type="ORF">DXD91_16275</name>
</gene>
<accession>A0A374MQW3</accession>